<keyword evidence="5" id="KW-1185">Reference proteome</keyword>
<accession>A0ABP1QNW7</accession>
<feature type="domain" description="DDE Tnp4" evidence="3">
    <location>
        <begin position="62"/>
        <end position="218"/>
    </location>
</feature>
<evidence type="ECO:0000313" key="4">
    <source>
        <dbReference type="EMBL" id="CAL8106328.1"/>
    </source>
</evidence>
<comment type="caution">
    <text evidence="4">The sequence shown here is derived from an EMBL/GenBank/DDBJ whole genome shotgun (WGS) entry which is preliminary data.</text>
</comment>
<name>A0ABP1QNW7_9HEXA</name>
<dbReference type="Proteomes" id="UP001642540">
    <property type="component" value="Unassembled WGS sequence"/>
</dbReference>
<dbReference type="EMBL" id="CAXLJM020000037">
    <property type="protein sequence ID" value="CAL8106328.1"/>
    <property type="molecule type" value="Genomic_DNA"/>
</dbReference>
<keyword evidence="2" id="KW-0479">Metal-binding</keyword>
<proteinExistence type="predicted"/>
<evidence type="ECO:0000256" key="1">
    <source>
        <dbReference type="ARBA" id="ARBA00001968"/>
    </source>
</evidence>
<evidence type="ECO:0000256" key="2">
    <source>
        <dbReference type="ARBA" id="ARBA00022723"/>
    </source>
</evidence>
<dbReference type="InterPro" id="IPR027806">
    <property type="entry name" value="HARBI1_dom"/>
</dbReference>
<sequence length="246" mass="28361">MFHHAHTELSLIINFLLKHIWNHFGHLLETLEQPWLSNENLQSMCNAVKEKGAPLTNSWGFIDGTVRPMCRPQLHQRAVYNGHKRVHALKFQSIVAANGLIANLFGPVEGRRHDAFLLSESKVLSKMESKLDENGNPFCIYGDPAYPLRRQLICPFKGSRLTQQEQLFNKRMSTNRIAVEWVFGKLLQNFAFVDFKKNLKMLLQPVAMYFKVAAIFTNCHTCIYGSNTSTYFNLSPPDIEDYLMER</sequence>
<comment type="cofactor">
    <cofactor evidence="1">
        <name>a divalent metal cation</name>
        <dbReference type="ChEBI" id="CHEBI:60240"/>
    </cofactor>
</comment>
<evidence type="ECO:0000259" key="3">
    <source>
        <dbReference type="Pfam" id="PF13359"/>
    </source>
</evidence>
<evidence type="ECO:0000313" key="5">
    <source>
        <dbReference type="Proteomes" id="UP001642540"/>
    </source>
</evidence>
<protein>
    <recommendedName>
        <fullName evidence="3">DDE Tnp4 domain-containing protein</fullName>
    </recommendedName>
</protein>
<reference evidence="4 5" key="1">
    <citation type="submission" date="2024-08" db="EMBL/GenBank/DDBJ databases">
        <authorList>
            <person name="Cucini C."/>
            <person name="Frati F."/>
        </authorList>
    </citation>
    <scope>NUCLEOTIDE SEQUENCE [LARGE SCALE GENOMIC DNA]</scope>
</reference>
<gene>
    <name evidence="4" type="ORF">ODALV1_LOCUS12337</name>
</gene>
<dbReference type="Pfam" id="PF13359">
    <property type="entry name" value="DDE_Tnp_4"/>
    <property type="match status" value="1"/>
</dbReference>
<organism evidence="4 5">
    <name type="scientific">Orchesella dallaii</name>
    <dbReference type="NCBI Taxonomy" id="48710"/>
    <lineage>
        <taxon>Eukaryota</taxon>
        <taxon>Metazoa</taxon>
        <taxon>Ecdysozoa</taxon>
        <taxon>Arthropoda</taxon>
        <taxon>Hexapoda</taxon>
        <taxon>Collembola</taxon>
        <taxon>Entomobryomorpha</taxon>
        <taxon>Entomobryoidea</taxon>
        <taxon>Orchesellidae</taxon>
        <taxon>Orchesellinae</taxon>
        <taxon>Orchesella</taxon>
    </lineage>
</organism>